<evidence type="ECO:0000313" key="1">
    <source>
        <dbReference type="EMBL" id="MPC34638.1"/>
    </source>
</evidence>
<keyword evidence="2" id="KW-1185">Reference proteome</keyword>
<comment type="caution">
    <text evidence="1">The sequence shown here is derived from an EMBL/GenBank/DDBJ whole genome shotgun (WGS) entry which is preliminary data.</text>
</comment>
<protein>
    <submittedName>
        <fullName evidence="1">Uncharacterized protein</fullName>
    </submittedName>
</protein>
<dbReference type="AlphaFoldDB" id="A0A5B7EMU3"/>
<gene>
    <name evidence="1" type="ORF">E2C01_028034</name>
</gene>
<sequence length="71" mass="8141">MRDLLRPSLSPPRTILSPPRFSSHLASPRLVLWCRVVMCRVSCECVPRVPATLCAVLMSLRAFLMQRFRKS</sequence>
<name>A0A5B7EMU3_PORTR</name>
<reference evidence="1 2" key="1">
    <citation type="submission" date="2019-05" db="EMBL/GenBank/DDBJ databases">
        <title>Another draft genome of Portunus trituberculatus and its Hox gene families provides insights of decapod evolution.</title>
        <authorList>
            <person name="Jeong J.-H."/>
            <person name="Song I."/>
            <person name="Kim S."/>
            <person name="Choi T."/>
            <person name="Kim D."/>
            <person name="Ryu S."/>
            <person name="Kim W."/>
        </authorList>
    </citation>
    <scope>NUCLEOTIDE SEQUENCE [LARGE SCALE GENOMIC DNA]</scope>
    <source>
        <tissue evidence="1">Muscle</tissue>
    </source>
</reference>
<dbReference type="EMBL" id="VSRR010003096">
    <property type="protein sequence ID" value="MPC34638.1"/>
    <property type="molecule type" value="Genomic_DNA"/>
</dbReference>
<evidence type="ECO:0000313" key="2">
    <source>
        <dbReference type="Proteomes" id="UP000324222"/>
    </source>
</evidence>
<proteinExistence type="predicted"/>
<dbReference type="Proteomes" id="UP000324222">
    <property type="component" value="Unassembled WGS sequence"/>
</dbReference>
<organism evidence="1 2">
    <name type="scientific">Portunus trituberculatus</name>
    <name type="common">Swimming crab</name>
    <name type="synonym">Neptunus trituberculatus</name>
    <dbReference type="NCBI Taxonomy" id="210409"/>
    <lineage>
        <taxon>Eukaryota</taxon>
        <taxon>Metazoa</taxon>
        <taxon>Ecdysozoa</taxon>
        <taxon>Arthropoda</taxon>
        <taxon>Crustacea</taxon>
        <taxon>Multicrustacea</taxon>
        <taxon>Malacostraca</taxon>
        <taxon>Eumalacostraca</taxon>
        <taxon>Eucarida</taxon>
        <taxon>Decapoda</taxon>
        <taxon>Pleocyemata</taxon>
        <taxon>Brachyura</taxon>
        <taxon>Eubrachyura</taxon>
        <taxon>Portunoidea</taxon>
        <taxon>Portunidae</taxon>
        <taxon>Portuninae</taxon>
        <taxon>Portunus</taxon>
    </lineage>
</organism>
<accession>A0A5B7EMU3</accession>